<keyword evidence="1" id="KW-0472">Membrane</keyword>
<gene>
    <name evidence="2" type="ORF">GCM10009115_16250</name>
</gene>
<protein>
    <recommendedName>
        <fullName evidence="4">DUF3040 domain-containing protein</fullName>
    </recommendedName>
</protein>
<keyword evidence="1" id="KW-0812">Transmembrane</keyword>
<sequence length="109" mass="12196">MTRRAANADQLRLDLAAMLPSDRMRFEAAVAAEAERRAFYWRFRLVAIETVMMSGLVLIAGLLVEQPTDIVVQASVTVGIACFASGMLLIWLSNVASGLMIRWRGRRQR</sequence>
<evidence type="ECO:0000313" key="2">
    <source>
        <dbReference type="EMBL" id="GAA0863901.1"/>
    </source>
</evidence>
<accession>A0ABP3XE29</accession>
<evidence type="ECO:0000256" key="1">
    <source>
        <dbReference type="SAM" id="Phobius"/>
    </source>
</evidence>
<dbReference type="Proteomes" id="UP001500738">
    <property type="component" value="Unassembled WGS sequence"/>
</dbReference>
<evidence type="ECO:0000313" key="3">
    <source>
        <dbReference type="Proteomes" id="UP001500738"/>
    </source>
</evidence>
<keyword evidence="1" id="KW-1133">Transmembrane helix</keyword>
<evidence type="ECO:0008006" key="4">
    <source>
        <dbReference type="Google" id="ProtNLM"/>
    </source>
</evidence>
<dbReference type="EMBL" id="BAAAFE010000007">
    <property type="protein sequence ID" value="GAA0863901.1"/>
    <property type="molecule type" value="Genomic_DNA"/>
</dbReference>
<comment type="caution">
    <text evidence="2">The sequence shown here is derived from an EMBL/GenBank/DDBJ whole genome shotgun (WGS) entry which is preliminary data.</text>
</comment>
<feature type="transmembrane region" description="Helical" evidence="1">
    <location>
        <begin position="70"/>
        <end position="101"/>
    </location>
</feature>
<name>A0ABP3XE29_9SPHN</name>
<reference evidence="3" key="1">
    <citation type="journal article" date="2019" name="Int. J. Syst. Evol. Microbiol.">
        <title>The Global Catalogue of Microorganisms (GCM) 10K type strain sequencing project: providing services to taxonomists for standard genome sequencing and annotation.</title>
        <authorList>
            <consortium name="The Broad Institute Genomics Platform"/>
            <consortium name="The Broad Institute Genome Sequencing Center for Infectious Disease"/>
            <person name="Wu L."/>
            <person name="Ma J."/>
        </authorList>
    </citation>
    <scope>NUCLEOTIDE SEQUENCE [LARGE SCALE GENOMIC DNA]</scope>
    <source>
        <strain evidence="3">JCM 15910</strain>
    </source>
</reference>
<feature type="transmembrane region" description="Helical" evidence="1">
    <location>
        <begin position="45"/>
        <end position="64"/>
    </location>
</feature>
<organism evidence="2 3">
    <name type="scientific">Sphingopyxis soli</name>
    <dbReference type="NCBI Taxonomy" id="592051"/>
    <lineage>
        <taxon>Bacteria</taxon>
        <taxon>Pseudomonadati</taxon>
        <taxon>Pseudomonadota</taxon>
        <taxon>Alphaproteobacteria</taxon>
        <taxon>Sphingomonadales</taxon>
        <taxon>Sphingomonadaceae</taxon>
        <taxon>Sphingopyxis</taxon>
    </lineage>
</organism>
<keyword evidence="3" id="KW-1185">Reference proteome</keyword>
<dbReference type="RefSeq" id="WP_062770237.1">
    <property type="nucleotide sequence ID" value="NZ_BAAAFE010000007.1"/>
</dbReference>
<proteinExistence type="predicted"/>